<comment type="caution">
    <text evidence="2">The sequence shown here is derived from an EMBL/GenBank/DDBJ whole genome shotgun (WGS) entry which is preliminary data.</text>
</comment>
<reference evidence="2" key="1">
    <citation type="submission" date="2016-01" db="EMBL/GenBank/DDBJ databases">
        <authorList>
            <person name="Peeters C."/>
        </authorList>
    </citation>
    <scope>NUCLEOTIDE SEQUENCE [LARGE SCALE GENOMIC DNA]</scope>
    <source>
        <strain evidence="2">LMG 22937</strain>
    </source>
</reference>
<sequence>MKLFRILGVAAVLATPFASFAQSNAPVTREGVRAELIQLQKAGYNPASDQTQYPSNIQAASARLYATDSYGSSITGTSAAGAPDAVANIPGFGSVYARP</sequence>
<dbReference type="Pfam" id="PF13663">
    <property type="entry name" value="DUF4148"/>
    <property type="match status" value="1"/>
</dbReference>
<protein>
    <submittedName>
        <fullName evidence="2">Membrane protein</fullName>
    </submittedName>
</protein>
<dbReference type="AlphaFoldDB" id="A0A158INT2"/>
<accession>A0A158INT2</accession>
<proteinExistence type="predicted"/>
<name>A0A158INT2_9BURK</name>
<evidence type="ECO:0000256" key="1">
    <source>
        <dbReference type="SAM" id="SignalP"/>
    </source>
</evidence>
<keyword evidence="1" id="KW-0732">Signal</keyword>
<feature type="chain" id="PRO_5011113663" evidence="1">
    <location>
        <begin position="22"/>
        <end position="99"/>
    </location>
</feature>
<dbReference type="EMBL" id="FCOL02000012">
    <property type="protein sequence ID" value="SAL57869.1"/>
    <property type="molecule type" value="Genomic_DNA"/>
</dbReference>
<gene>
    <name evidence="2" type="ORF">AWB67_02686</name>
</gene>
<evidence type="ECO:0000313" key="2">
    <source>
        <dbReference type="EMBL" id="SAL57869.1"/>
    </source>
</evidence>
<keyword evidence="3" id="KW-1185">Reference proteome</keyword>
<evidence type="ECO:0000313" key="3">
    <source>
        <dbReference type="Proteomes" id="UP000054925"/>
    </source>
</evidence>
<feature type="signal peptide" evidence="1">
    <location>
        <begin position="1"/>
        <end position="21"/>
    </location>
</feature>
<dbReference type="RefSeq" id="WP_087656697.1">
    <property type="nucleotide sequence ID" value="NZ_FCOL02000012.1"/>
</dbReference>
<organism evidence="2 3">
    <name type="scientific">Caballeronia terrestris</name>
    <dbReference type="NCBI Taxonomy" id="1226301"/>
    <lineage>
        <taxon>Bacteria</taxon>
        <taxon>Pseudomonadati</taxon>
        <taxon>Pseudomonadota</taxon>
        <taxon>Betaproteobacteria</taxon>
        <taxon>Burkholderiales</taxon>
        <taxon>Burkholderiaceae</taxon>
        <taxon>Caballeronia</taxon>
    </lineage>
</organism>
<dbReference type="InterPro" id="IPR025421">
    <property type="entry name" value="DUF4148"/>
</dbReference>
<dbReference type="Proteomes" id="UP000054925">
    <property type="component" value="Unassembled WGS sequence"/>
</dbReference>
<dbReference type="OrthoDB" id="9035454at2"/>